<dbReference type="Gene3D" id="1.20.5.780">
    <property type="entry name" value="Single helix bin"/>
    <property type="match status" value="1"/>
</dbReference>
<proteinExistence type="inferred from homology"/>
<gene>
    <name evidence="7" type="ORF">GA0070623_4203</name>
</gene>
<sequence>MSAKTERIEVRADEASKSRIAEAAEMLGEPVSAFMVRSARAEADKVLARAERTIMPAEQFDLLIAALDEPDEAPVLTEIANRPRRFRRV</sequence>
<dbReference type="PANTHER" id="PTHR35401">
    <property type="entry name" value="COPG FAMILY HELIX-TURN-HELIX PROTEIN-RELATED-RELATED"/>
    <property type="match status" value="1"/>
</dbReference>
<dbReference type="Pfam" id="PF08681">
    <property type="entry name" value="TacA1"/>
    <property type="match status" value="1"/>
</dbReference>
<dbReference type="OrthoDB" id="3431911at2"/>
<dbReference type="InterPro" id="IPR010985">
    <property type="entry name" value="Ribbon_hlx_hlx"/>
</dbReference>
<dbReference type="SUPFAM" id="SSF47598">
    <property type="entry name" value="Ribbon-helix-helix"/>
    <property type="match status" value="1"/>
</dbReference>
<evidence type="ECO:0000256" key="5">
    <source>
        <dbReference type="ARBA" id="ARBA00023163"/>
    </source>
</evidence>
<keyword evidence="8" id="KW-1185">Reference proteome</keyword>
<keyword evidence="1" id="KW-0678">Repressor</keyword>
<organism evidence="7 8">
    <name type="scientific">Micromonospora rifamycinica</name>
    <dbReference type="NCBI Taxonomy" id="291594"/>
    <lineage>
        <taxon>Bacteria</taxon>
        <taxon>Bacillati</taxon>
        <taxon>Actinomycetota</taxon>
        <taxon>Actinomycetes</taxon>
        <taxon>Micromonosporales</taxon>
        <taxon>Micromonosporaceae</taxon>
        <taxon>Micromonospora</taxon>
    </lineage>
</organism>
<keyword evidence="2" id="KW-1277">Toxin-antitoxin system</keyword>
<dbReference type="GO" id="GO:0003677">
    <property type="term" value="F:DNA binding"/>
    <property type="evidence" value="ECO:0007669"/>
    <property type="project" value="UniProtKB-KW"/>
</dbReference>
<dbReference type="GO" id="GO:0006355">
    <property type="term" value="P:regulation of DNA-templated transcription"/>
    <property type="evidence" value="ECO:0007669"/>
    <property type="project" value="InterPro"/>
</dbReference>
<evidence type="ECO:0000256" key="6">
    <source>
        <dbReference type="ARBA" id="ARBA00049988"/>
    </source>
</evidence>
<reference evidence="8" key="1">
    <citation type="submission" date="2016-06" db="EMBL/GenBank/DDBJ databases">
        <authorList>
            <person name="Varghese N."/>
            <person name="Submissions Spin"/>
        </authorList>
    </citation>
    <scope>NUCLEOTIDE SEQUENCE [LARGE SCALE GENOMIC DNA]</scope>
    <source>
        <strain evidence="8">DSM 44983</strain>
    </source>
</reference>
<dbReference type="Proteomes" id="UP000198226">
    <property type="component" value="Chromosome I"/>
</dbReference>
<evidence type="ECO:0000256" key="4">
    <source>
        <dbReference type="ARBA" id="ARBA00023125"/>
    </source>
</evidence>
<dbReference type="InterPro" id="IPR014795">
    <property type="entry name" value="TacA_1-like"/>
</dbReference>
<name>A0A1C5K383_9ACTN</name>
<dbReference type="RefSeq" id="WP_157746987.1">
    <property type="nucleotide sequence ID" value="NZ_JBEYAT010000024.1"/>
</dbReference>
<comment type="similarity">
    <text evidence="6">Belongs to the TacA antitoxin family.</text>
</comment>
<keyword evidence="4" id="KW-0238">DNA-binding</keyword>
<keyword evidence="5" id="KW-0804">Transcription</keyword>
<evidence type="ECO:0000313" key="7">
    <source>
        <dbReference type="EMBL" id="SCG77198.1"/>
    </source>
</evidence>
<dbReference type="AlphaFoldDB" id="A0A1C5K383"/>
<evidence type="ECO:0000313" key="8">
    <source>
        <dbReference type="Proteomes" id="UP000198226"/>
    </source>
</evidence>
<protein>
    <submittedName>
        <fullName evidence="7">Uncharacterized conserved protein, DUF1778 family</fullName>
    </submittedName>
</protein>
<evidence type="ECO:0000256" key="1">
    <source>
        <dbReference type="ARBA" id="ARBA00022491"/>
    </source>
</evidence>
<dbReference type="EMBL" id="LT607752">
    <property type="protein sequence ID" value="SCG77198.1"/>
    <property type="molecule type" value="Genomic_DNA"/>
</dbReference>
<keyword evidence="3" id="KW-0805">Transcription regulation</keyword>
<evidence type="ECO:0000256" key="3">
    <source>
        <dbReference type="ARBA" id="ARBA00023015"/>
    </source>
</evidence>
<accession>A0A1C5K383</accession>
<evidence type="ECO:0000256" key="2">
    <source>
        <dbReference type="ARBA" id="ARBA00022649"/>
    </source>
</evidence>
<dbReference type="PANTHER" id="PTHR35401:SF1">
    <property type="entry name" value="CYTOPLASMIC PROTEIN"/>
    <property type="match status" value="1"/>
</dbReference>